<comment type="caution">
    <text evidence="9">The sequence shown here is derived from an EMBL/GenBank/DDBJ whole genome shotgun (WGS) entry which is preliminary data.</text>
</comment>
<reference evidence="9 10" key="1">
    <citation type="journal article" date="2018" name="Gigascience">
        <title>Genomes of trombidid mites reveal novel predicted allergens and laterally-transferred genes associated with secondary metabolism.</title>
        <authorList>
            <person name="Dong X."/>
            <person name="Chaisiri K."/>
            <person name="Xia D."/>
            <person name="Armstrong S.D."/>
            <person name="Fang Y."/>
            <person name="Donnelly M.J."/>
            <person name="Kadowaki T."/>
            <person name="McGarry J.W."/>
            <person name="Darby A.C."/>
            <person name="Makepeace B.L."/>
        </authorList>
    </citation>
    <scope>NUCLEOTIDE SEQUENCE [LARGE SCALE GENOMIC DNA]</scope>
    <source>
        <strain evidence="9">UoL-UT</strain>
    </source>
</reference>
<dbReference type="VEuPathDB" id="VectorBase:LDEU007207"/>
<dbReference type="Proteomes" id="UP000288716">
    <property type="component" value="Unassembled WGS sequence"/>
</dbReference>
<dbReference type="SUPFAM" id="SSF53474">
    <property type="entry name" value="alpha/beta-Hydrolases"/>
    <property type="match status" value="1"/>
</dbReference>
<dbReference type="GO" id="GO:0006508">
    <property type="term" value="P:proteolysis"/>
    <property type="evidence" value="ECO:0007669"/>
    <property type="project" value="UniProtKB-KW"/>
</dbReference>
<keyword evidence="4 7" id="KW-0645">Protease</keyword>
<evidence type="ECO:0000313" key="10">
    <source>
        <dbReference type="Proteomes" id="UP000288716"/>
    </source>
</evidence>
<dbReference type="OrthoDB" id="248387at2759"/>
<evidence type="ECO:0000256" key="6">
    <source>
        <dbReference type="ARBA" id="ARBA00022825"/>
    </source>
</evidence>
<name>A0A443SBD9_9ACAR</name>
<feature type="non-terminal residue" evidence="9">
    <location>
        <position position="1"/>
    </location>
</feature>
<proteinExistence type="inferred from homology"/>
<dbReference type="GO" id="GO:0070012">
    <property type="term" value="F:oligopeptidase activity"/>
    <property type="evidence" value="ECO:0007669"/>
    <property type="project" value="TreeGrafter"/>
</dbReference>
<dbReference type="PRINTS" id="PR00862">
    <property type="entry name" value="PROLIGOPTASE"/>
</dbReference>
<dbReference type="GO" id="GO:0005829">
    <property type="term" value="C:cytosol"/>
    <property type="evidence" value="ECO:0007669"/>
    <property type="project" value="TreeGrafter"/>
</dbReference>
<keyword evidence="6 7" id="KW-0720">Serine protease</keyword>
<dbReference type="EC" id="3.4.21.-" evidence="7"/>
<keyword evidence="5 7" id="KW-0378">Hydrolase</keyword>
<dbReference type="Gene3D" id="3.40.50.1820">
    <property type="entry name" value="alpha/beta hydrolase"/>
    <property type="match status" value="1"/>
</dbReference>
<dbReference type="PANTHER" id="PTHR42881">
    <property type="entry name" value="PROLYL ENDOPEPTIDASE"/>
    <property type="match status" value="1"/>
</dbReference>
<dbReference type="Pfam" id="PF00326">
    <property type="entry name" value="Peptidase_S9"/>
    <property type="match status" value="1"/>
</dbReference>
<dbReference type="STRING" id="299467.A0A443SBD9"/>
<comment type="catalytic activity">
    <reaction evidence="1">
        <text>Hydrolysis of Pro-|-Xaa &gt;&gt; Ala-|-Xaa in oligopeptides.</text>
        <dbReference type="EC" id="3.4.21.26"/>
    </reaction>
</comment>
<evidence type="ECO:0000256" key="4">
    <source>
        <dbReference type="ARBA" id="ARBA00022670"/>
    </source>
</evidence>
<evidence type="ECO:0000256" key="1">
    <source>
        <dbReference type="ARBA" id="ARBA00001070"/>
    </source>
</evidence>
<dbReference type="InterPro" id="IPR002470">
    <property type="entry name" value="Peptidase_S9A"/>
</dbReference>
<evidence type="ECO:0000256" key="5">
    <source>
        <dbReference type="ARBA" id="ARBA00022801"/>
    </source>
</evidence>
<evidence type="ECO:0000259" key="8">
    <source>
        <dbReference type="Pfam" id="PF00326"/>
    </source>
</evidence>
<keyword evidence="10" id="KW-1185">Reference proteome</keyword>
<feature type="domain" description="Peptidase S9 prolyl oligopeptidase catalytic" evidence="8">
    <location>
        <begin position="35"/>
        <end position="249"/>
    </location>
</feature>
<evidence type="ECO:0000256" key="7">
    <source>
        <dbReference type="RuleBase" id="RU368024"/>
    </source>
</evidence>
<protein>
    <recommendedName>
        <fullName evidence="3 7">Prolyl endopeptidase</fullName>
        <ecNumber evidence="7">3.4.21.-</ecNumber>
    </recommendedName>
</protein>
<evidence type="ECO:0000256" key="3">
    <source>
        <dbReference type="ARBA" id="ARBA00016310"/>
    </source>
</evidence>
<dbReference type="PROSITE" id="PS00708">
    <property type="entry name" value="PRO_ENDOPEP_SER"/>
    <property type="match status" value="1"/>
</dbReference>
<dbReference type="InterPro" id="IPR001375">
    <property type="entry name" value="Peptidase_S9_cat"/>
</dbReference>
<dbReference type="AlphaFoldDB" id="A0A443SBD9"/>
<comment type="similarity">
    <text evidence="2 7">Belongs to the peptidase S9A family.</text>
</comment>
<dbReference type="InterPro" id="IPR029058">
    <property type="entry name" value="AB_hydrolase_fold"/>
</dbReference>
<dbReference type="EMBL" id="NCKV01004346">
    <property type="protein sequence ID" value="RWS24832.1"/>
    <property type="molecule type" value="Genomic_DNA"/>
</dbReference>
<organism evidence="9 10">
    <name type="scientific">Leptotrombidium deliense</name>
    <dbReference type="NCBI Taxonomy" id="299467"/>
    <lineage>
        <taxon>Eukaryota</taxon>
        <taxon>Metazoa</taxon>
        <taxon>Ecdysozoa</taxon>
        <taxon>Arthropoda</taxon>
        <taxon>Chelicerata</taxon>
        <taxon>Arachnida</taxon>
        <taxon>Acari</taxon>
        <taxon>Acariformes</taxon>
        <taxon>Trombidiformes</taxon>
        <taxon>Prostigmata</taxon>
        <taxon>Anystina</taxon>
        <taxon>Parasitengona</taxon>
        <taxon>Trombiculoidea</taxon>
        <taxon>Trombiculidae</taxon>
        <taxon>Leptotrombidium</taxon>
    </lineage>
</organism>
<evidence type="ECO:0000256" key="2">
    <source>
        <dbReference type="ARBA" id="ARBA00005228"/>
    </source>
</evidence>
<dbReference type="FunFam" id="3.40.50.1820:FF:000005">
    <property type="entry name" value="Prolyl endopeptidase"/>
    <property type="match status" value="1"/>
</dbReference>
<dbReference type="InterPro" id="IPR051167">
    <property type="entry name" value="Prolyl_oligopep/macrocyclase"/>
</dbReference>
<gene>
    <name evidence="9" type="ORF">B4U80_11119</name>
</gene>
<accession>A0A443SBD9</accession>
<dbReference type="PANTHER" id="PTHR42881:SF2">
    <property type="entry name" value="PROLYL ENDOPEPTIDASE"/>
    <property type="match status" value="1"/>
</dbReference>
<evidence type="ECO:0000313" key="9">
    <source>
        <dbReference type="EMBL" id="RWS24832.1"/>
    </source>
</evidence>
<sequence length="254" mass="28501">FITKRKNIALDGSNPCFLHGYGGFNRSNRPHFALSKVMAIENLNAVYANVNIRGGGEYGHKWHDGGRMLNKQNSFDDFIAAAEYLISQKYTSSDKLIIEGGSNGGMMVAACTNQRPDLFGCTIAHVGVMDMLRFHKFTIGHAWMSDYGNPDEEIHFKNVYKFSPLHNVPKEAKTYPATLLLTADHDNRVSPLHSLKYIAELQYRLGKQVENVPLMIRVDVKAGHGAGKPTSKLIEDVTDIYSFIIQALQLKYYD</sequence>
<dbReference type="GO" id="GO:0004252">
    <property type="term" value="F:serine-type endopeptidase activity"/>
    <property type="evidence" value="ECO:0007669"/>
    <property type="project" value="UniProtKB-UniRule"/>
</dbReference>
<dbReference type="InterPro" id="IPR002471">
    <property type="entry name" value="Pept_S9_AS"/>
</dbReference>